<dbReference type="PANTHER" id="PTHR40083">
    <property type="entry name" value="UPF0122 PROTEIN CBO2450/CLC_2298"/>
    <property type="match status" value="1"/>
</dbReference>
<evidence type="ECO:0000313" key="4">
    <source>
        <dbReference type="EMBL" id="MDC4183599.1"/>
    </source>
</evidence>
<dbReference type="PANTHER" id="PTHR40083:SF1">
    <property type="entry name" value="UPF0122 PROTEIN YLXM"/>
    <property type="match status" value="1"/>
</dbReference>
<sequence>MKKQPINFEEWNLLNELFSCYQKLLSEKITIYLEEFLVNNLSYNEIATTYNVSKYAVYDQIQKGIEQLKEYEKLLLLNQLSKQRIELYQSIVDNELKAKLLKLENK</sequence>
<dbReference type="RefSeq" id="WP_255034816.1">
    <property type="nucleotide sequence ID" value="NZ_CP101414.1"/>
</dbReference>
<keyword evidence="6" id="KW-1185">Reference proteome</keyword>
<evidence type="ECO:0000313" key="5">
    <source>
        <dbReference type="Proteomes" id="UP001216384"/>
    </source>
</evidence>
<comment type="caution">
    <text evidence="4">The sequence shown here is derived from an EMBL/GenBank/DDBJ whole genome shotgun (WGS) entry which is preliminary data.</text>
</comment>
<dbReference type="Gene3D" id="1.10.10.10">
    <property type="entry name" value="Winged helix-like DNA-binding domain superfamily/Winged helix DNA-binding domain"/>
    <property type="match status" value="1"/>
</dbReference>
<protein>
    <submittedName>
        <fullName evidence="4">DNA-binding protein</fullName>
    </submittedName>
</protein>
<comment type="function">
    <text evidence="2">Might take part in the signal recognition particle (SRP) pathway. This is inferred from the conservation of its genetic proximity to ftsY/ffh. May be a regulatory protein.</text>
</comment>
<evidence type="ECO:0000313" key="3">
    <source>
        <dbReference type="EMBL" id="MDC4182151.1"/>
    </source>
</evidence>
<dbReference type="SUPFAM" id="SSF88659">
    <property type="entry name" value="Sigma3 and sigma4 domains of RNA polymerase sigma factors"/>
    <property type="match status" value="1"/>
</dbReference>
<dbReference type="AlphaFoldDB" id="A0AAW6HSI1"/>
<dbReference type="EMBL" id="JAJHZP010000015">
    <property type="protein sequence ID" value="MDC4183599.1"/>
    <property type="molecule type" value="Genomic_DNA"/>
</dbReference>
<dbReference type="Proteomes" id="UP001220940">
    <property type="component" value="Unassembled WGS sequence"/>
</dbReference>
<accession>A0AAW6HSI1</accession>
<proteinExistence type="inferred from homology"/>
<dbReference type="Proteomes" id="UP001216384">
    <property type="component" value="Unassembled WGS sequence"/>
</dbReference>
<keyword evidence="4" id="KW-0238">DNA-binding</keyword>
<name>A0AAW6HSI1_9MOLU</name>
<dbReference type="InterPro" id="IPR013324">
    <property type="entry name" value="RNA_pol_sigma_r3/r4-like"/>
</dbReference>
<evidence type="ECO:0000256" key="1">
    <source>
        <dbReference type="ARBA" id="ARBA00008720"/>
    </source>
</evidence>
<dbReference type="EMBL" id="JAJHZM010000013">
    <property type="protein sequence ID" value="MDC4182151.1"/>
    <property type="molecule type" value="Genomic_DNA"/>
</dbReference>
<dbReference type="GO" id="GO:0003677">
    <property type="term" value="F:DNA binding"/>
    <property type="evidence" value="ECO:0007669"/>
    <property type="project" value="UniProtKB-KW"/>
</dbReference>
<reference evidence="4 6" key="1">
    <citation type="submission" date="2021-11" db="EMBL/GenBank/DDBJ databases">
        <title>Description of Mycoplasma bradburyaesp. nov.from sea birds: a tribute to a great mycoplasmologist.</title>
        <authorList>
            <person name="Ramirez A.S."/>
            <person name="Poveda C."/>
            <person name="Suarez-Perez A."/>
            <person name="Rosales R.S."/>
            <person name="Dijkman R."/>
            <person name="Feberwee A."/>
            <person name="Spergser J."/>
            <person name="Szostak M.P."/>
            <person name="Ressel L."/>
            <person name="Calabuig P."/>
            <person name="Catania S."/>
            <person name="Gobbo F."/>
            <person name="Timofte D."/>
            <person name="Poveda J.B."/>
        </authorList>
    </citation>
    <scope>NUCLEOTIDE SEQUENCE</scope>
    <source>
        <strain evidence="3 6">T158</strain>
        <strain evidence="4">T264</strain>
    </source>
</reference>
<dbReference type="InterPro" id="IPR036388">
    <property type="entry name" value="WH-like_DNA-bd_sf"/>
</dbReference>
<gene>
    <name evidence="3" type="ORF">LNO68_03040</name>
    <name evidence="4" type="ORF">LNO71_02995</name>
</gene>
<evidence type="ECO:0000256" key="2">
    <source>
        <dbReference type="ARBA" id="ARBA00024764"/>
    </source>
</evidence>
<organism evidence="4 5">
    <name type="scientific">Mycoplasma bradburyae</name>
    <dbReference type="NCBI Taxonomy" id="2963128"/>
    <lineage>
        <taxon>Bacteria</taxon>
        <taxon>Bacillati</taxon>
        <taxon>Mycoplasmatota</taxon>
        <taxon>Mollicutes</taxon>
        <taxon>Mycoplasmataceae</taxon>
        <taxon>Mycoplasma</taxon>
    </lineage>
</organism>
<comment type="similarity">
    <text evidence="1">Belongs to the UPF0122 family.</text>
</comment>
<dbReference type="InterPro" id="IPR007394">
    <property type="entry name" value="UPF0122"/>
</dbReference>
<evidence type="ECO:0000313" key="6">
    <source>
        <dbReference type="Proteomes" id="UP001220940"/>
    </source>
</evidence>
<dbReference type="Pfam" id="PF04297">
    <property type="entry name" value="UPF0122"/>
    <property type="match status" value="1"/>
</dbReference>